<feature type="domain" description="AT3G52170-like helix-turn-helix" evidence="2">
    <location>
        <begin position="64"/>
        <end position="113"/>
    </location>
</feature>
<sequence>MIPSARHRSLSSSMQSAARRISLISRSKRGFVERSYAVLGTKRCFVASVPSESFGEEKRRGRVSRQERRRMLEDFVERFRALNAGKFPTVSHAKKQVGGSFYVVREIIQEIEYNHRTSPKKLEKPAGWAKKDVNANTVESLVIKDGLEVGPVQLPLLSTNTENAFIEESSSHSTTEVVHSNEKIIEGNEDSRISKLISSDDHFLIEDQEKDSPSRFVERDASDAVPHQVIDIESPKKDSPLRLANDNGKDNVEDPTKFQADTSVHLKLETEIDALNTSKSIEDKSSPASAQEESDLRSNEEVSKSDYLTG</sequence>
<protein>
    <recommendedName>
        <fullName evidence="2">AT3G52170-like helix-turn-helix domain-containing protein</fullName>
    </recommendedName>
</protein>
<evidence type="ECO:0000256" key="1">
    <source>
        <dbReference type="SAM" id="MobiDB-lite"/>
    </source>
</evidence>
<dbReference type="Pfam" id="PF25896">
    <property type="entry name" value="HTH_AT3G52170"/>
    <property type="match status" value="1"/>
</dbReference>
<reference evidence="4" key="1">
    <citation type="journal article" date="2017" name="Nat. Commun.">
        <title>The asparagus genome sheds light on the origin and evolution of a young Y chromosome.</title>
        <authorList>
            <person name="Harkess A."/>
            <person name="Zhou J."/>
            <person name="Xu C."/>
            <person name="Bowers J.E."/>
            <person name="Van der Hulst R."/>
            <person name="Ayyampalayam S."/>
            <person name="Mercati F."/>
            <person name="Riccardi P."/>
            <person name="McKain M.R."/>
            <person name="Kakrana A."/>
            <person name="Tang H."/>
            <person name="Ray J."/>
            <person name="Groenendijk J."/>
            <person name="Arikit S."/>
            <person name="Mathioni S.M."/>
            <person name="Nakano M."/>
            <person name="Shan H."/>
            <person name="Telgmann-Rauber A."/>
            <person name="Kanno A."/>
            <person name="Yue Z."/>
            <person name="Chen H."/>
            <person name="Li W."/>
            <person name="Chen Y."/>
            <person name="Xu X."/>
            <person name="Zhang Y."/>
            <person name="Luo S."/>
            <person name="Chen H."/>
            <person name="Gao J."/>
            <person name="Mao Z."/>
            <person name="Pires J.C."/>
            <person name="Luo M."/>
            <person name="Kudrna D."/>
            <person name="Wing R.A."/>
            <person name="Meyers B.C."/>
            <person name="Yi K."/>
            <person name="Kong H."/>
            <person name="Lavrijsen P."/>
            <person name="Sunseri F."/>
            <person name="Falavigna A."/>
            <person name="Ye Y."/>
            <person name="Leebens-Mack J.H."/>
            <person name="Chen G."/>
        </authorList>
    </citation>
    <scope>NUCLEOTIDE SEQUENCE [LARGE SCALE GENOMIC DNA]</scope>
    <source>
        <strain evidence="4">cv. DH0086</strain>
    </source>
</reference>
<name>A0A5P1EIY8_ASPOF</name>
<dbReference type="Proteomes" id="UP000243459">
    <property type="component" value="Chromosome 7"/>
</dbReference>
<accession>A0A5P1EIY8</accession>
<feature type="compositionally biased region" description="Basic and acidic residues" evidence="1">
    <location>
        <begin position="294"/>
        <end position="304"/>
    </location>
</feature>
<proteinExistence type="predicted"/>
<feature type="compositionally biased region" description="Basic and acidic residues" evidence="1">
    <location>
        <begin position="247"/>
        <end position="256"/>
    </location>
</feature>
<gene>
    <name evidence="3" type="ORF">A4U43_C07F21480</name>
</gene>
<dbReference type="EMBL" id="CM007387">
    <property type="protein sequence ID" value="ONK64040.1"/>
    <property type="molecule type" value="Genomic_DNA"/>
</dbReference>
<feature type="region of interest" description="Disordered" evidence="1">
    <location>
        <begin position="207"/>
        <end position="310"/>
    </location>
</feature>
<evidence type="ECO:0000313" key="4">
    <source>
        <dbReference type="Proteomes" id="UP000243459"/>
    </source>
</evidence>
<evidence type="ECO:0000259" key="2">
    <source>
        <dbReference type="Pfam" id="PF25896"/>
    </source>
</evidence>
<dbReference type="PANTHER" id="PTHR34568">
    <property type="entry name" value="RRM DOMAIN-CONTAINING PROTEIN"/>
    <property type="match status" value="1"/>
</dbReference>
<organism evidence="3 4">
    <name type="scientific">Asparagus officinalis</name>
    <name type="common">Garden asparagus</name>
    <dbReference type="NCBI Taxonomy" id="4686"/>
    <lineage>
        <taxon>Eukaryota</taxon>
        <taxon>Viridiplantae</taxon>
        <taxon>Streptophyta</taxon>
        <taxon>Embryophyta</taxon>
        <taxon>Tracheophyta</taxon>
        <taxon>Spermatophyta</taxon>
        <taxon>Magnoliopsida</taxon>
        <taxon>Liliopsida</taxon>
        <taxon>Asparagales</taxon>
        <taxon>Asparagaceae</taxon>
        <taxon>Asparagoideae</taxon>
        <taxon>Asparagus</taxon>
    </lineage>
</organism>
<dbReference type="Gramene" id="ONK64040">
    <property type="protein sequence ID" value="ONK64040"/>
    <property type="gene ID" value="A4U43_C07F21480"/>
</dbReference>
<evidence type="ECO:0000313" key="3">
    <source>
        <dbReference type="EMBL" id="ONK64040.1"/>
    </source>
</evidence>
<dbReference type="PANTHER" id="PTHR34568:SF4">
    <property type="entry name" value="OS02G0638000 PROTEIN"/>
    <property type="match status" value="1"/>
</dbReference>
<dbReference type="InterPro" id="IPR058942">
    <property type="entry name" value="AT3G52170-like"/>
</dbReference>
<keyword evidence="4" id="KW-1185">Reference proteome</keyword>
<dbReference type="InterPro" id="IPR058941">
    <property type="entry name" value="HTH_AT3G52170-like"/>
</dbReference>
<dbReference type="AlphaFoldDB" id="A0A5P1EIY8"/>
<feature type="compositionally biased region" description="Basic and acidic residues" evidence="1">
    <location>
        <begin position="207"/>
        <end position="222"/>
    </location>
</feature>